<sequence length="160" mass="18098">MTSVCFTGHRKIDSSDMYALKSLLDSTICGLVKRGITDFYCGGALGFDTMCAHMVLYLRKRKALDIKLHLVLPCSNEEQTKNWSYNDKQEFYAIMMAADSIEYIGSEYTKDCMKQRNARLTELADCCVAYYDQSNSRSGTGQTVRMAEAKGIEVINLFDM</sequence>
<dbReference type="Proteomes" id="UP000095662">
    <property type="component" value="Unassembled WGS sequence"/>
</dbReference>
<name>A0A174ZC72_9FIRM</name>
<organism evidence="1 2">
    <name type="scientific">[Eubacterium] siraeum</name>
    <dbReference type="NCBI Taxonomy" id="39492"/>
    <lineage>
        <taxon>Bacteria</taxon>
        <taxon>Bacillati</taxon>
        <taxon>Bacillota</taxon>
        <taxon>Clostridia</taxon>
        <taxon>Eubacteriales</taxon>
        <taxon>Oscillospiraceae</taxon>
        <taxon>Oscillospiraceae incertae sedis</taxon>
    </lineage>
</organism>
<dbReference type="STRING" id="39492.ERS852540_00346"/>
<dbReference type="OrthoDB" id="1795759at2"/>
<dbReference type="EMBL" id="CZBY01000002">
    <property type="protein sequence ID" value="CUQ81786.1"/>
    <property type="molecule type" value="Genomic_DNA"/>
</dbReference>
<protein>
    <submittedName>
        <fullName evidence="1">Uncharacterized protein conserved in bacteria</fullName>
    </submittedName>
</protein>
<dbReference type="Gene3D" id="3.40.50.450">
    <property type="match status" value="1"/>
</dbReference>
<dbReference type="SUPFAM" id="SSF102405">
    <property type="entry name" value="MCP/YpsA-like"/>
    <property type="match status" value="1"/>
</dbReference>
<accession>A0A174ZC72</accession>
<dbReference type="InterPro" id="IPR010697">
    <property type="entry name" value="YspA"/>
</dbReference>
<evidence type="ECO:0000313" key="2">
    <source>
        <dbReference type="Proteomes" id="UP000095662"/>
    </source>
</evidence>
<dbReference type="Pfam" id="PF06908">
    <property type="entry name" value="YpsA"/>
    <property type="match status" value="1"/>
</dbReference>
<dbReference type="PANTHER" id="PTHR38440:SF1">
    <property type="entry name" value="UPF0398 PROTEIN SPR0331"/>
    <property type="match status" value="1"/>
</dbReference>
<gene>
    <name evidence="1" type="ORF">ERS852540_00346</name>
</gene>
<evidence type="ECO:0000313" key="1">
    <source>
        <dbReference type="EMBL" id="CUQ81786.1"/>
    </source>
</evidence>
<dbReference type="AlphaFoldDB" id="A0A174ZC72"/>
<proteinExistence type="predicted"/>
<reference evidence="1 2" key="1">
    <citation type="submission" date="2015-09" db="EMBL/GenBank/DDBJ databases">
        <authorList>
            <consortium name="Pathogen Informatics"/>
        </authorList>
    </citation>
    <scope>NUCLEOTIDE SEQUENCE [LARGE SCALE GENOMIC DNA]</scope>
    <source>
        <strain evidence="1 2">2789STDY5834928</strain>
    </source>
</reference>
<dbReference type="PANTHER" id="PTHR38440">
    <property type="entry name" value="UPF0398 PROTEIN YPSA"/>
    <property type="match status" value="1"/>
</dbReference>